<reference evidence="1 2" key="1">
    <citation type="submission" date="2017-06" db="EMBL/GenBank/DDBJ databases">
        <title>Genome sequencing of cyanobaciteial culture collection at National Institute for Environmental Studies (NIES).</title>
        <authorList>
            <person name="Hirose Y."/>
            <person name="Shimura Y."/>
            <person name="Fujisawa T."/>
            <person name="Nakamura Y."/>
            <person name="Kawachi M."/>
        </authorList>
    </citation>
    <scope>NUCLEOTIDE SEQUENCE [LARGE SCALE GENOMIC DNA]</scope>
    <source>
        <strain evidence="1 2">NIES-267</strain>
    </source>
</reference>
<evidence type="ECO:0000313" key="1">
    <source>
        <dbReference type="EMBL" id="BAY82283.1"/>
    </source>
</evidence>
<dbReference type="AlphaFoldDB" id="A0A1Z4LM25"/>
<sequence length="56" mass="6375">MTFEAFKLFKLQKELSYQKISCRGNIISDTGCSDTFNAMMRRTSCGIICTEKCPEV</sequence>
<gene>
    <name evidence="1" type="ORF">NIES267_17620</name>
</gene>
<proteinExistence type="predicted"/>
<accession>A0A1Z4LM25</accession>
<dbReference type="Proteomes" id="UP000218418">
    <property type="component" value="Chromosome"/>
</dbReference>
<keyword evidence="2" id="KW-1185">Reference proteome</keyword>
<evidence type="ECO:0000313" key="2">
    <source>
        <dbReference type="Proteomes" id="UP000218418"/>
    </source>
</evidence>
<organism evidence="1 2">
    <name type="scientific">Calothrix parasitica NIES-267</name>
    <dbReference type="NCBI Taxonomy" id="1973488"/>
    <lineage>
        <taxon>Bacteria</taxon>
        <taxon>Bacillati</taxon>
        <taxon>Cyanobacteriota</taxon>
        <taxon>Cyanophyceae</taxon>
        <taxon>Nostocales</taxon>
        <taxon>Calotrichaceae</taxon>
        <taxon>Calothrix</taxon>
    </lineage>
</organism>
<dbReference type="EMBL" id="AP018227">
    <property type="protein sequence ID" value="BAY82283.1"/>
    <property type="molecule type" value="Genomic_DNA"/>
</dbReference>
<protein>
    <submittedName>
        <fullName evidence="1">Uncharacterized protein</fullName>
    </submittedName>
</protein>
<name>A0A1Z4LM25_9CYAN</name>